<gene>
    <name evidence="1" type="ORF">UFOVP695_13</name>
</gene>
<protein>
    <submittedName>
        <fullName evidence="1">Uncharacterized protein</fullName>
    </submittedName>
</protein>
<reference evidence="1" key="1">
    <citation type="submission" date="2020-04" db="EMBL/GenBank/DDBJ databases">
        <authorList>
            <person name="Chiriac C."/>
            <person name="Salcher M."/>
            <person name="Ghai R."/>
            <person name="Kavagutti S V."/>
        </authorList>
    </citation>
    <scope>NUCLEOTIDE SEQUENCE</scope>
</reference>
<proteinExistence type="predicted"/>
<evidence type="ECO:0000313" key="1">
    <source>
        <dbReference type="EMBL" id="CAB4158118.1"/>
    </source>
</evidence>
<sequence length="316" mass="34694">MKKFNFSQTYTNITKRLDQDYDGFVTNVVAKAQTPQFVTIVPDVKYAKEVPLTDVTGLVFSDATTEITSLPLTQGATTSVSSVSLVSKYLRTQETFNINQMEQYYFSYVMDRGSDTETLPFEDKFIAQREQHIAKQLDILFWQGNTGLGITGAYQIAASASAVGITASSFSTSTAVTNGIINTLNAMYAAAPADLKSSDNIKIAIGKDAYDTYVQSVVNINNFHLKFNEFTGTSFFLPGNPLVEVYWTAGLNATNKAVLYKKEFLFWGTDLLPDAEPIKVSYESLIDAILMRYKVKLAVGLGFSANCVIATSASTL</sequence>
<name>A0A6J5NMB9_9CAUD</name>
<dbReference type="EMBL" id="LR796667">
    <property type="protein sequence ID" value="CAB4158118.1"/>
    <property type="molecule type" value="Genomic_DNA"/>
</dbReference>
<accession>A0A6J5NMB9</accession>
<organism evidence="1">
    <name type="scientific">uncultured Caudovirales phage</name>
    <dbReference type="NCBI Taxonomy" id="2100421"/>
    <lineage>
        <taxon>Viruses</taxon>
        <taxon>Duplodnaviria</taxon>
        <taxon>Heunggongvirae</taxon>
        <taxon>Uroviricota</taxon>
        <taxon>Caudoviricetes</taxon>
        <taxon>Peduoviridae</taxon>
        <taxon>Maltschvirus</taxon>
        <taxon>Maltschvirus maltsch</taxon>
    </lineage>
</organism>